<reference evidence="1 2" key="2">
    <citation type="submission" date="2017-09" db="EMBL/GenBank/DDBJ databases">
        <title>Extensive intraspecific genome diversity in a model arbuscular mycorrhizal fungus.</title>
        <authorList>
            <person name="Chen E.C."/>
            <person name="Morin E."/>
            <person name="Beaudet D."/>
            <person name="Noel J."/>
            <person name="Ndikumana S."/>
            <person name="Charron P."/>
            <person name="St-Onge C."/>
            <person name="Giorgi J."/>
            <person name="Grigoriev I.V."/>
            <person name="Roux C."/>
            <person name="Martin F.M."/>
            <person name="Corradi N."/>
        </authorList>
    </citation>
    <scope>NUCLEOTIDE SEQUENCE [LARGE SCALE GENOMIC DNA]</scope>
    <source>
        <strain evidence="1 2">A5</strain>
    </source>
</reference>
<dbReference type="VEuPathDB" id="FungiDB:RhiirA1_487500"/>
<protein>
    <submittedName>
        <fullName evidence="1">Uncharacterized protein</fullName>
    </submittedName>
</protein>
<sequence length="65" mass="7301">MKGFPRADAADFRDIYSGYENKNNFSNLFLITPIPSRVPVTPPKPLKDTISSLPKNLLRLGKIIL</sequence>
<reference evidence="1 2" key="1">
    <citation type="submission" date="2016-04" db="EMBL/GenBank/DDBJ databases">
        <title>Genome analyses suggest a sexual origin of heterokaryosis in a supposedly ancient asexual fungus.</title>
        <authorList>
            <person name="Ropars J."/>
            <person name="Sedzielewska K."/>
            <person name="Noel J."/>
            <person name="Charron P."/>
            <person name="Farinelli L."/>
            <person name="Marton T."/>
            <person name="Kruger M."/>
            <person name="Pelin A."/>
            <person name="Brachmann A."/>
            <person name="Corradi N."/>
        </authorList>
    </citation>
    <scope>NUCLEOTIDE SEQUENCE [LARGE SCALE GENOMIC DNA]</scope>
    <source>
        <strain evidence="1 2">A5</strain>
    </source>
</reference>
<proteinExistence type="predicted"/>
<comment type="caution">
    <text evidence="1">The sequence shown here is derived from an EMBL/GenBank/DDBJ whole genome shotgun (WGS) entry which is preliminary data.</text>
</comment>
<organism evidence="1 2">
    <name type="scientific">Rhizophagus irregularis</name>
    <dbReference type="NCBI Taxonomy" id="588596"/>
    <lineage>
        <taxon>Eukaryota</taxon>
        <taxon>Fungi</taxon>
        <taxon>Fungi incertae sedis</taxon>
        <taxon>Mucoromycota</taxon>
        <taxon>Glomeromycotina</taxon>
        <taxon>Glomeromycetes</taxon>
        <taxon>Glomerales</taxon>
        <taxon>Glomeraceae</taxon>
        <taxon>Rhizophagus</taxon>
    </lineage>
</organism>
<dbReference type="AlphaFoldDB" id="A0A2N0NB35"/>
<accession>A0A2N0NB35</accession>
<dbReference type="Proteomes" id="UP000232722">
    <property type="component" value="Unassembled WGS sequence"/>
</dbReference>
<gene>
    <name evidence="1" type="ORF">RhiirA5_447578</name>
</gene>
<name>A0A2N0NB35_9GLOM</name>
<dbReference type="EMBL" id="LLXJ01013808">
    <property type="protein sequence ID" value="PKB91784.1"/>
    <property type="molecule type" value="Genomic_DNA"/>
</dbReference>
<evidence type="ECO:0000313" key="2">
    <source>
        <dbReference type="Proteomes" id="UP000232722"/>
    </source>
</evidence>
<evidence type="ECO:0000313" key="1">
    <source>
        <dbReference type="EMBL" id="PKB91784.1"/>
    </source>
</evidence>